<comment type="caution">
    <text evidence="1">The sequence shown here is derived from an EMBL/GenBank/DDBJ whole genome shotgun (WGS) entry which is preliminary data.</text>
</comment>
<reference evidence="2" key="1">
    <citation type="journal article" date="2019" name="Int. J. Syst. Evol. Microbiol.">
        <title>The Global Catalogue of Microorganisms (GCM) 10K type strain sequencing project: providing services to taxonomists for standard genome sequencing and annotation.</title>
        <authorList>
            <consortium name="The Broad Institute Genomics Platform"/>
            <consortium name="The Broad Institute Genome Sequencing Center for Infectious Disease"/>
            <person name="Wu L."/>
            <person name="Ma J."/>
        </authorList>
    </citation>
    <scope>NUCLEOTIDE SEQUENCE [LARGE SCALE GENOMIC DNA]</scope>
    <source>
        <strain evidence="2">JCM 17460</strain>
    </source>
</reference>
<dbReference type="Proteomes" id="UP001500301">
    <property type="component" value="Unassembled WGS sequence"/>
</dbReference>
<proteinExistence type="predicted"/>
<accession>A0ABP6VM19</accession>
<name>A0ABP6VM19_9ACTN</name>
<gene>
    <name evidence="1" type="ORF">GCM10022263_24450</name>
</gene>
<dbReference type="RefSeq" id="WP_218235742.1">
    <property type="nucleotide sequence ID" value="NZ_BAABBB010000012.1"/>
</dbReference>
<dbReference type="EMBL" id="BAABBB010000012">
    <property type="protein sequence ID" value="GAA3535680.1"/>
    <property type="molecule type" value="Genomic_DNA"/>
</dbReference>
<evidence type="ECO:0000313" key="1">
    <source>
        <dbReference type="EMBL" id="GAA3535680.1"/>
    </source>
</evidence>
<keyword evidence="2" id="KW-1185">Reference proteome</keyword>
<organism evidence="1 2">
    <name type="scientific">Nocardioides daeguensis</name>
    <dbReference type="NCBI Taxonomy" id="908359"/>
    <lineage>
        <taxon>Bacteria</taxon>
        <taxon>Bacillati</taxon>
        <taxon>Actinomycetota</taxon>
        <taxon>Actinomycetes</taxon>
        <taxon>Propionibacteriales</taxon>
        <taxon>Nocardioidaceae</taxon>
        <taxon>Nocardioides</taxon>
    </lineage>
</organism>
<sequence length="227" mass="25267">MGWKDIAKLGREWAEAKKTELLTTDNQERERARAELQEIGRRTQEELGTSTFEAVLPEQWSRKVTDARPENVAAREVAQRRERLAEQATGRVTLTVSGGEQGDVELELPVSVEERPGWLLVRAEALDPVPLGSTTLSELSLAVPGHEGPGRYDLVEQMRRGEAGEIEWWEAFDLYLAPGEVTDDTTWHADLSAGPAWIEVGAGELRFELPMQSAVSAIRALGTLRWP</sequence>
<evidence type="ECO:0000313" key="2">
    <source>
        <dbReference type="Proteomes" id="UP001500301"/>
    </source>
</evidence>
<protein>
    <submittedName>
        <fullName evidence="1">Uncharacterized protein</fullName>
    </submittedName>
</protein>